<keyword evidence="2" id="KW-0808">Transferase</keyword>
<gene>
    <name evidence="2" type="ORF">SAMN05421790_104254</name>
</gene>
<organism evidence="2 3">
    <name type="scientific">Kroppenstedtia eburnea</name>
    <dbReference type="NCBI Taxonomy" id="714067"/>
    <lineage>
        <taxon>Bacteria</taxon>
        <taxon>Bacillati</taxon>
        <taxon>Bacillota</taxon>
        <taxon>Bacilli</taxon>
        <taxon>Bacillales</taxon>
        <taxon>Thermoactinomycetaceae</taxon>
        <taxon>Kroppenstedtia</taxon>
    </lineage>
</organism>
<keyword evidence="3" id="KW-1185">Reference proteome</keyword>
<dbReference type="PANTHER" id="PTHR12526:SF630">
    <property type="entry name" value="GLYCOSYLTRANSFERASE"/>
    <property type="match status" value="1"/>
</dbReference>
<reference evidence="3" key="1">
    <citation type="submission" date="2017-01" db="EMBL/GenBank/DDBJ databases">
        <authorList>
            <person name="Varghese N."/>
            <person name="Submissions S."/>
        </authorList>
    </citation>
    <scope>NUCLEOTIDE SEQUENCE [LARGE SCALE GENOMIC DNA]</scope>
    <source>
        <strain evidence="3">DSM 45196</strain>
    </source>
</reference>
<feature type="domain" description="Glycosyl transferase family 1" evidence="1">
    <location>
        <begin position="320"/>
        <end position="477"/>
    </location>
</feature>
<evidence type="ECO:0000313" key="3">
    <source>
        <dbReference type="Proteomes" id="UP000186795"/>
    </source>
</evidence>
<sequence>MEIYQMINSVKAKRGGLTRNLLTRAKLLAEELNRRIHVVTFDFNPDYDQVRQDLLRLQIINEKVIIHNLYEFLCEQPPSRPQVDRILHPVEEPGFVVVKDEEKRGYHFFQNGLYVKYKEYDEDGRLKFIDFFNENHYRIRREHFDAKGRLRRTVYLDQILDKPRQTRFFDEEGHCFLSNWYEPEQGKCYRVHWFDRGGQLIRTFQSEKEMKLFWLNRLVQEEPTVILQSDDPKTSRLLLDADPRAVKVKMLHSNHLDEPYVYGAPVSKQNELALKQADGFDAFVVITEEQKRDIQRQFGMRTTFHDILHAVPRVEPDPHIQRDPWKAVVISRFVASKHCDHAIRAFQKVAERFPQARLELWGFGREEANLRELIRELGLQDHVFIQGATQDAQAVFQSAAFSLLPTEREAFGLVIAESLAAGAPVIAYDVNYGPRDLITHDVNGFLIQRDDLDGMSEAMITLFQDREKWAAMCREARNISENISEERFVRQWIQVYEEAVKQKQNRVQMKKPTCRITDFSWADPSTGTWRLEGEVVFRQEMERWREEVQMALYLRKRTEWIDGYFPAVIQWKDDRSIFFQSELTLAKWMEQSKTLRGRWDVYTSITVRNAHHFVRLGGTEENPPDTEVEVPNGIICPYYTEHGNLSLWCKKADQKKSLLSLLVGN</sequence>
<dbReference type="SUPFAM" id="SSF53756">
    <property type="entry name" value="UDP-Glycosyltransferase/glycogen phosphorylase"/>
    <property type="match status" value="1"/>
</dbReference>
<protein>
    <submittedName>
        <fullName evidence="2">Poly(Glycerol-phosphate) alpha-glucosyltransferase</fullName>
    </submittedName>
</protein>
<dbReference type="PANTHER" id="PTHR12526">
    <property type="entry name" value="GLYCOSYLTRANSFERASE"/>
    <property type="match status" value="1"/>
</dbReference>
<accession>A0A1N7LLP0</accession>
<dbReference type="Gene3D" id="3.40.50.2000">
    <property type="entry name" value="Glycogen Phosphorylase B"/>
    <property type="match status" value="3"/>
</dbReference>
<dbReference type="Pfam" id="PF00534">
    <property type="entry name" value="Glycos_transf_1"/>
    <property type="match status" value="1"/>
</dbReference>
<evidence type="ECO:0000313" key="2">
    <source>
        <dbReference type="EMBL" id="SIS74765.1"/>
    </source>
</evidence>
<dbReference type="EMBL" id="FTOD01000004">
    <property type="protein sequence ID" value="SIS74765.1"/>
    <property type="molecule type" value="Genomic_DNA"/>
</dbReference>
<dbReference type="InterPro" id="IPR001296">
    <property type="entry name" value="Glyco_trans_1"/>
</dbReference>
<dbReference type="RefSeq" id="WP_076524551.1">
    <property type="nucleotide sequence ID" value="NZ_CP048103.1"/>
</dbReference>
<dbReference type="OrthoDB" id="570545at2"/>
<evidence type="ECO:0000259" key="1">
    <source>
        <dbReference type="Pfam" id="PF00534"/>
    </source>
</evidence>
<dbReference type="GO" id="GO:0016757">
    <property type="term" value="F:glycosyltransferase activity"/>
    <property type="evidence" value="ECO:0007669"/>
    <property type="project" value="InterPro"/>
</dbReference>
<dbReference type="Proteomes" id="UP000186795">
    <property type="component" value="Unassembled WGS sequence"/>
</dbReference>
<name>A0A1N7LLP0_9BACL</name>
<dbReference type="AlphaFoldDB" id="A0A1N7LLP0"/>
<proteinExistence type="predicted"/>